<dbReference type="Proteomes" id="UP000062317">
    <property type="component" value="Unassembled WGS sequence"/>
</dbReference>
<gene>
    <name evidence="1" type="ORF">WT27_13305</name>
</gene>
<keyword evidence="2" id="KW-1185">Reference proteome</keyword>
<dbReference type="RefSeq" id="WP_060108219.1">
    <property type="nucleotide sequence ID" value="NZ_LPEQ01000113.1"/>
</dbReference>
<dbReference type="AlphaFoldDB" id="A0A125A9C0"/>
<comment type="caution">
    <text evidence="1">The sequence shown here is derived from an EMBL/GenBank/DDBJ whole genome shotgun (WGS) entry which is preliminary data.</text>
</comment>
<accession>A0A125A9C0</accession>
<name>A0A125A9C0_9BURK</name>
<evidence type="ECO:0000313" key="1">
    <source>
        <dbReference type="EMBL" id="KVV40898.1"/>
    </source>
</evidence>
<reference evidence="1 2" key="1">
    <citation type="submission" date="2015-11" db="EMBL/GenBank/DDBJ databases">
        <title>Expanding the genomic diversity of Burkholderia species for the development of highly accurate diagnostics.</title>
        <authorList>
            <person name="Sahl J."/>
            <person name="Keim P."/>
            <person name="Wagner D."/>
        </authorList>
    </citation>
    <scope>NUCLEOTIDE SEQUENCE [LARGE SCALE GENOMIC DNA]</scope>
    <source>
        <strain evidence="1 2">MSMB1301WGS</strain>
    </source>
</reference>
<organism evidence="1 2">
    <name type="scientific">Burkholderia territorii</name>
    <dbReference type="NCBI Taxonomy" id="1503055"/>
    <lineage>
        <taxon>Bacteria</taxon>
        <taxon>Pseudomonadati</taxon>
        <taxon>Pseudomonadota</taxon>
        <taxon>Betaproteobacteria</taxon>
        <taxon>Burkholderiales</taxon>
        <taxon>Burkholderiaceae</taxon>
        <taxon>Burkholderia</taxon>
        <taxon>Burkholderia cepacia complex</taxon>
    </lineage>
</organism>
<sequence length="247" mass="26599">MSTDRALTFDEAVRALKSFYERGEHATIAMFVTAAPTANKRARMVPTPPDVVAARAQGRAEALALLLDVDTDTFCCEYIVDGGSLPSGDRNEGWDEGKLAKLLRADDTAYSLMQAAEGEYWSNLALREEADRNYALSKSVANTPVIEAARSLTTAYRDGALSAHHVSELELAIANQRYELLDSGANLPALPPPFKGKHVSLKQKGAKLVLTLELDGVEGAPSYLVTPVNPAVIRPETTDSANPGENQ</sequence>
<evidence type="ECO:0000313" key="2">
    <source>
        <dbReference type="Proteomes" id="UP000062317"/>
    </source>
</evidence>
<protein>
    <submittedName>
        <fullName evidence="1">Uncharacterized protein</fullName>
    </submittedName>
</protein>
<dbReference type="EMBL" id="LPEQ01000113">
    <property type="protein sequence ID" value="KVV40898.1"/>
    <property type="molecule type" value="Genomic_DNA"/>
</dbReference>
<proteinExistence type="predicted"/>